<evidence type="ECO:0000313" key="7">
    <source>
        <dbReference type="EMBL" id="NEN25506.1"/>
    </source>
</evidence>
<dbReference type="InterPro" id="IPR036388">
    <property type="entry name" value="WH-like_DNA-bd_sf"/>
</dbReference>
<dbReference type="NCBIfam" id="TIGR02937">
    <property type="entry name" value="sigma70-ECF"/>
    <property type="match status" value="1"/>
</dbReference>
<evidence type="ECO:0000259" key="6">
    <source>
        <dbReference type="Pfam" id="PF08281"/>
    </source>
</evidence>
<evidence type="ECO:0000256" key="2">
    <source>
        <dbReference type="ARBA" id="ARBA00023015"/>
    </source>
</evidence>
<dbReference type="InterPro" id="IPR013325">
    <property type="entry name" value="RNA_pol_sigma_r2"/>
</dbReference>
<dbReference type="InterPro" id="IPR013249">
    <property type="entry name" value="RNA_pol_sigma70_r4_t2"/>
</dbReference>
<evidence type="ECO:0000256" key="4">
    <source>
        <dbReference type="ARBA" id="ARBA00023163"/>
    </source>
</evidence>
<dbReference type="GO" id="GO:0006352">
    <property type="term" value="P:DNA-templated transcription initiation"/>
    <property type="evidence" value="ECO:0007669"/>
    <property type="project" value="InterPro"/>
</dbReference>
<keyword evidence="4" id="KW-0804">Transcription</keyword>
<dbReference type="GO" id="GO:0016987">
    <property type="term" value="F:sigma factor activity"/>
    <property type="evidence" value="ECO:0007669"/>
    <property type="project" value="UniProtKB-KW"/>
</dbReference>
<dbReference type="Pfam" id="PF04542">
    <property type="entry name" value="Sigma70_r2"/>
    <property type="match status" value="1"/>
</dbReference>
<dbReference type="EMBL" id="JAAGVY010000057">
    <property type="protein sequence ID" value="NEN25506.1"/>
    <property type="molecule type" value="Genomic_DNA"/>
</dbReference>
<evidence type="ECO:0000259" key="5">
    <source>
        <dbReference type="Pfam" id="PF04542"/>
    </source>
</evidence>
<dbReference type="Pfam" id="PF08281">
    <property type="entry name" value="Sigma70_r4_2"/>
    <property type="match status" value="1"/>
</dbReference>
<dbReference type="RefSeq" id="WP_163286962.1">
    <property type="nucleotide sequence ID" value="NZ_JAAGVY010000057.1"/>
</dbReference>
<dbReference type="SUPFAM" id="SSF88659">
    <property type="entry name" value="Sigma3 and sigma4 domains of RNA polymerase sigma factors"/>
    <property type="match status" value="1"/>
</dbReference>
<dbReference type="InterPro" id="IPR007627">
    <property type="entry name" value="RNA_pol_sigma70_r2"/>
</dbReference>
<evidence type="ECO:0000256" key="3">
    <source>
        <dbReference type="ARBA" id="ARBA00023082"/>
    </source>
</evidence>
<organism evidence="7 8">
    <name type="scientific">Cryomorpha ignava</name>
    <dbReference type="NCBI Taxonomy" id="101383"/>
    <lineage>
        <taxon>Bacteria</taxon>
        <taxon>Pseudomonadati</taxon>
        <taxon>Bacteroidota</taxon>
        <taxon>Flavobacteriia</taxon>
        <taxon>Flavobacteriales</taxon>
        <taxon>Cryomorphaceae</taxon>
        <taxon>Cryomorpha</taxon>
    </lineage>
</organism>
<feature type="domain" description="RNA polymerase sigma-70 region 2" evidence="5">
    <location>
        <begin position="25"/>
        <end position="93"/>
    </location>
</feature>
<dbReference type="AlphaFoldDB" id="A0A7K3WVI0"/>
<keyword evidence="8" id="KW-1185">Reference proteome</keyword>
<dbReference type="Proteomes" id="UP000486602">
    <property type="component" value="Unassembled WGS sequence"/>
</dbReference>
<protein>
    <submittedName>
        <fullName evidence="7">Sigma-70 family RNA polymerase sigma factor</fullName>
    </submittedName>
</protein>
<gene>
    <name evidence="7" type="ORF">G3O08_18600</name>
</gene>
<comment type="similarity">
    <text evidence="1">Belongs to the sigma-70 factor family. ECF subfamily.</text>
</comment>
<evidence type="ECO:0000256" key="1">
    <source>
        <dbReference type="ARBA" id="ARBA00010641"/>
    </source>
</evidence>
<feature type="domain" description="RNA polymerase sigma factor 70 region 4 type 2" evidence="6">
    <location>
        <begin position="122"/>
        <end position="169"/>
    </location>
</feature>
<dbReference type="GO" id="GO:0003677">
    <property type="term" value="F:DNA binding"/>
    <property type="evidence" value="ECO:0007669"/>
    <property type="project" value="InterPro"/>
</dbReference>
<evidence type="ECO:0000313" key="8">
    <source>
        <dbReference type="Proteomes" id="UP000486602"/>
    </source>
</evidence>
<dbReference type="InterPro" id="IPR013324">
    <property type="entry name" value="RNA_pol_sigma_r3/r4-like"/>
</dbReference>
<keyword evidence="2" id="KW-0805">Transcription regulation</keyword>
<accession>A0A7K3WVI0</accession>
<sequence>MQITPVENKIVSMFAAGDVRAMDLLYDNYADTLYGVILRIVGDEDQAKDVLQDAFVKVWKRSKSYDPSKGRLFTWLMSIVRNQSIDAIRKTNRSGKIYGTANDVAIANTSADNIDLSLNHDIKKVLDQLDEHHRDLIMHSYILGYTHPEISEKMEMPIGTVKTRIRSAMIELRSIFRDGH</sequence>
<dbReference type="Gene3D" id="1.10.1740.10">
    <property type="match status" value="1"/>
</dbReference>
<dbReference type="PANTHER" id="PTHR43133">
    <property type="entry name" value="RNA POLYMERASE ECF-TYPE SIGMA FACTO"/>
    <property type="match status" value="1"/>
</dbReference>
<reference evidence="7 8" key="1">
    <citation type="submission" date="2020-02" db="EMBL/GenBank/DDBJ databases">
        <title>Out from the shadows clarifying the taxonomy of the family Cryomorphaceae and related taxa by utilizing the GTDB taxonomic framework.</title>
        <authorList>
            <person name="Bowman J.P."/>
        </authorList>
    </citation>
    <scope>NUCLEOTIDE SEQUENCE [LARGE SCALE GENOMIC DNA]</scope>
    <source>
        <strain evidence="7 8">QSSC 1-22</strain>
    </source>
</reference>
<dbReference type="Gene3D" id="1.10.10.10">
    <property type="entry name" value="Winged helix-like DNA-binding domain superfamily/Winged helix DNA-binding domain"/>
    <property type="match status" value="1"/>
</dbReference>
<dbReference type="CDD" id="cd06171">
    <property type="entry name" value="Sigma70_r4"/>
    <property type="match status" value="1"/>
</dbReference>
<comment type="caution">
    <text evidence="7">The sequence shown here is derived from an EMBL/GenBank/DDBJ whole genome shotgun (WGS) entry which is preliminary data.</text>
</comment>
<name>A0A7K3WVI0_9FLAO</name>
<dbReference type="InterPro" id="IPR014284">
    <property type="entry name" value="RNA_pol_sigma-70_dom"/>
</dbReference>
<keyword evidence="3" id="KW-0731">Sigma factor</keyword>
<dbReference type="PANTHER" id="PTHR43133:SF62">
    <property type="entry name" value="RNA POLYMERASE SIGMA FACTOR SIGZ"/>
    <property type="match status" value="1"/>
</dbReference>
<dbReference type="InterPro" id="IPR039425">
    <property type="entry name" value="RNA_pol_sigma-70-like"/>
</dbReference>
<proteinExistence type="inferred from homology"/>
<dbReference type="SUPFAM" id="SSF88946">
    <property type="entry name" value="Sigma2 domain of RNA polymerase sigma factors"/>
    <property type="match status" value="1"/>
</dbReference>